<comment type="caution">
    <text evidence="2">The sequence shown here is derived from an EMBL/GenBank/DDBJ whole genome shotgun (WGS) entry which is preliminary data.</text>
</comment>
<protein>
    <submittedName>
        <fullName evidence="2">Uncharacterized protein</fullName>
    </submittedName>
</protein>
<keyword evidence="3" id="KW-1185">Reference proteome</keyword>
<feature type="compositionally biased region" description="Basic residues" evidence="1">
    <location>
        <begin position="13"/>
        <end position="29"/>
    </location>
</feature>
<evidence type="ECO:0000313" key="3">
    <source>
        <dbReference type="Proteomes" id="UP001066276"/>
    </source>
</evidence>
<proteinExistence type="predicted"/>
<accession>A0AAV7N2E7</accession>
<evidence type="ECO:0000313" key="2">
    <source>
        <dbReference type="EMBL" id="KAJ1110191.1"/>
    </source>
</evidence>
<dbReference type="AlphaFoldDB" id="A0AAV7N2E7"/>
<dbReference type="Proteomes" id="UP001066276">
    <property type="component" value="Chromosome 9"/>
</dbReference>
<feature type="region of interest" description="Disordered" evidence="1">
    <location>
        <begin position="83"/>
        <end position="163"/>
    </location>
</feature>
<name>A0AAV7N2E7_PLEWA</name>
<organism evidence="2 3">
    <name type="scientific">Pleurodeles waltl</name>
    <name type="common">Iberian ribbed newt</name>
    <dbReference type="NCBI Taxonomy" id="8319"/>
    <lineage>
        <taxon>Eukaryota</taxon>
        <taxon>Metazoa</taxon>
        <taxon>Chordata</taxon>
        <taxon>Craniata</taxon>
        <taxon>Vertebrata</taxon>
        <taxon>Euteleostomi</taxon>
        <taxon>Amphibia</taxon>
        <taxon>Batrachia</taxon>
        <taxon>Caudata</taxon>
        <taxon>Salamandroidea</taxon>
        <taxon>Salamandridae</taxon>
        <taxon>Pleurodelinae</taxon>
        <taxon>Pleurodeles</taxon>
    </lineage>
</organism>
<evidence type="ECO:0000256" key="1">
    <source>
        <dbReference type="SAM" id="MobiDB-lite"/>
    </source>
</evidence>
<gene>
    <name evidence="2" type="ORF">NDU88_007546</name>
</gene>
<dbReference type="EMBL" id="JANPWB010000013">
    <property type="protein sequence ID" value="KAJ1110191.1"/>
    <property type="molecule type" value="Genomic_DNA"/>
</dbReference>
<reference evidence="2" key="1">
    <citation type="journal article" date="2022" name="bioRxiv">
        <title>Sequencing and chromosome-scale assembly of the giantPleurodeles waltlgenome.</title>
        <authorList>
            <person name="Brown T."/>
            <person name="Elewa A."/>
            <person name="Iarovenko S."/>
            <person name="Subramanian E."/>
            <person name="Araus A.J."/>
            <person name="Petzold A."/>
            <person name="Susuki M."/>
            <person name="Suzuki K.-i.T."/>
            <person name="Hayashi T."/>
            <person name="Toyoda A."/>
            <person name="Oliveira C."/>
            <person name="Osipova E."/>
            <person name="Leigh N.D."/>
            <person name="Simon A."/>
            <person name="Yun M.H."/>
        </authorList>
    </citation>
    <scope>NUCLEOTIDE SEQUENCE</scope>
    <source>
        <strain evidence="2">20211129_DDA</strain>
        <tissue evidence="2">Liver</tissue>
    </source>
</reference>
<feature type="region of interest" description="Disordered" evidence="1">
    <location>
        <begin position="1"/>
        <end position="59"/>
    </location>
</feature>
<sequence length="163" mass="17970">MCSPRSPDTLNKRGNHSARFGKRPLRRFGQRNWRGHPPLDSGSQQDQPSELGTARGALKRPMSSADIMVHMAASVIQDHGYGSFSSLEIPETGLDVSTLPEGPPSSASHSSGSDLDQEYPKPTGKRKRKSHNTQERDSSSRTLSFDPENIIHPDPLNGFLVRR</sequence>
<feature type="compositionally biased region" description="Polar residues" evidence="1">
    <location>
        <begin position="41"/>
        <end position="50"/>
    </location>
</feature>
<feature type="compositionally biased region" description="Low complexity" evidence="1">
    <location>
        <begin position="104"/>
        <end position="113"/>
    </location>
</feature>